<organism evidence="2 3">
    <name type="scientific">OM182 bacterium MED-G24</name>
    <dbReference type="NCBI Taxonomy" id="1986255"/>
    <lineage>
        <taxon>Bacteria</taxon>
        <taxon>Pseudomonadati</taxon>
        <taxon>Pseudomonadota</taxon>
        <taxon>Gammaproteobacteria</taxon>
        <taxon>OMG group</taxon>
        <taxon>OM182 clade</taxon>
    </lineage>
</organism>
<proteinExistence type="predicted"/>
<protein>
    <recommendedName>
        <fullName evidence="1">Cyclodeaminase/cyclohydrolase domain-containing protein</fullName>
    </recommendedName>
</protein>
<dbReference type="SUPFAM" id="SSF101262">
    <property type="entry name" value="Methenyltetrahydrofolate cyclohydrolase-like"/>
    <property type="match status" value="1"/>
</dbReference>
<dbReference type="Proteomes" id="UP000219327">
    <property type="component" value="Unassembled WGS sequence"/>
</dbReference>
<dbReference type="InterPro" id="IPR007044">
    <property type="entry name" value="Cyclodeamin/CycHdrlase"/>
</dbReference>
<evidence type="ECO:0000313" key="2">
    <source>
        <dbReference type="EMBL" id="PDH41927.1"/>
    </source>
</evidence>
<dbReference type="GO" id="GO:0003824">
    <property type="term" value="F:catalytic activity"/>
    <property type="evidence" value="ECO:0007669"/>
    <property type="project" value="InterPro"/>
</dbReference>
<dbReference type="EMBL" id="NTKD01000002">
    <property type="protein sequence ID" value="PDH41927.1"/>
    <property type="molecule type" value="Genomic_DNA"/>
</dbReference>
<accession>A0A2A5X0E4</accession>
<evidence type="ECO:0000313" key="3">
    <source>
        <dbReference type="Proteomes" id="UP000219327"/>
    </source>
</evidence>
<comment type="caution">
    <text evidence="2">The sequence shown here is derived from an EMBL/GenBank/DDBJ whole genome shotgun (WGS) entry which is preliminary data.</text>
</comment>
<name>A0A2A5X0E4_9GAMM</name>
<dbReference type="Gene3D" id="1.20.120.680">
    <property type="entry name" value="Formiminotetrahydrofolate cyclodeaminase monomer, up-and-down helical bundle"/>
    <property type="match status" value="1"/>
</dbReference>
<sequence>MDHEDVAAESLDHYISLDGYLTRLSSNEPVPGGGAAAGVTGAQAAALIGMVCALSEESQEITTIAAVAYKARQRFIALADADMTNFLALMRLYQTPRGSTPADQRRQQIEAALNDAATPPLEMMALSEELVGPLQTLYARGNSNLVTDTGIAAHMLVTTINASGLNVRINLKSMKDATNRQSILNELQRAEPALAELQSLAQAIGDNL</sequence>
<dbReference type="InterPro" id="IPR036178">
    <property type="entry name" value="Formintransfe-cycloase-like_sf"/>
</dbReference>
<evidence type="ECO:0000259" key="1">
    <source>
        <dbReference type="Pfam" id="PF04961"/>
    </source>
</evidence>
<gene>
    <name evidence="2" type="ORF">CNE99_00930</name>
</gene>
<dbReference type="Pfam" id="PF04961">
    <property type="entry name" value="FTCD_C"/>
    <property type="match status" value="1"/>
</dbReference>
<reference evidence="2 3" key="1">
    <citation type="submission" date="2017-08" db="EMBL/GenBank/DDBJ databases">
        <title>Fine stratification of microbial communities through a metagenomic profile of the photic zone.</title>
        <authorList>
            <person name="Haro-Moreno J.M."/>
            <person name="Lopez-Perez M."/>
            <person name="De La Torre J."/>
            <person name="Picazo A."/>
            <person name="Camacho A."/>
            <person name="Rodriguez-Valera F."/>
        </authorList>
    </citation>
    <scope>NUCLEOTIDE SEQUENCE [LARGE SCALE GENOMIC DNA]</scope>
    <source>
        <strain evidence="2">MED-G24</strain>
    </source>
</reference>
<dbReference type="AlphaFoldDB" id="A0A2A5X0E4"/>
<feature type="domain" description="Cyclodeaminase/cyclohydrolase" evidence="1">
    <location>
        <begin position="17"/>
        <end position="188"/>
    </location>
</feature>